<keyword evidence="1" id="KW-0175">Coiled coil</keyword>
<dbReference type="EMBL" id="JACGCM010002358">
    <property type="protein sequence ID" value="KAF6140687.1"/>
    <property type="molecule type" value="Genomic_DNA"/>
</dbReference>
<dbReference type="Proteomes" id="UP000541444">
    <property type="component" value="Unassembled WGS sequence"/>
</dbReference>
<evidence type="ECO:0000256" key="2">
    <source>
        <dbReference type="SAM" id="MobiDB-lite"/>
    </source>
</evidence>
<name>A0A7J7LDI4_9MAGN</name>
<protein>
    <submittedName>
        <fullName evidence="3">Uncharacterized protein</fullName>
    </submittedName>
</protein>
<reference evidence="3 4" key="1">
    <citation type="journal article" date="2020" name="IScience">
        <title>Genome Sequencing of the Endangered Kingdonia uniflora (Circaeasteraceae, Ranunculales) Reveals Potential Mechanisms of Evolutionary Specialization.</title>
        <authorList>
            <person name="Sun Y."/>
            <person name="Deng T."/>
            <person name="Zhang A."/>
            <person name="Moore M.J."/>
            <person name="Landis J.B."/>
            <person name="Lin N."/>
            <person name="Zhang H."/>
            <person name="Zhang X."/>
            <person name="Huang J."/>
            <person name="Zhang X."/>
            <person name="Sun H."/>
            <person name="Wang H."/>
        </authorList>
    </citation>
    <scope>NUCLEOTIDE SEQUENCE [LARGE SCALE GENOMIC DNA]</scope>
    <source>
        <strain evidence="3">TB1705</strain>
        <tissue evidence="3">Leaf</tissue>
    </source>
</reference>
<feature type="coiled-coil region" evidence="1">
    <location>
        <begin position="25"/>
        <end position="52"/>
    </location>
</feature>
<feature type="region of interest" description="Disordered" evidence="2">
    <location>
        <begin position="81"/>
        <end position="114"/>
    </location>
</feature>
<proteinExistence type="predicted"/>
<dbReference type="AlphaFoldDB" id="A0A7J7LDI4"/>
<evidence type="ECO:0000256" key="1">
    <source>
        <dbReference type="SAM" id="Coils"/>
    </source>
</evidence>
<comment type="caution">
    <text evidence="3">The sequence shown here is derived from an EMBL/GenBank/DDBJ whole genome shotgun (WGS) entry which is preliminary data.</text>
</comment>
<sequence>MWEYNRVVRGKLESIANSHPDTEGVKSTVERKESLLDEVVEEETELKLVLRELGLSRKKRIESRSKKVAKAQSTRFMKGVNEGKSGKVTQGKRKRVEPLGGSGEKVTEGRSASVDHLKEVEERARLAILQGKEDTSQMESELKKVESKLEKNLVGAKTEALKEVKQLKASHTVAIGQLQVETKANLDEMVEERDRLGCHLMLKGCSQEKVDAIKDDTYAEVEEEEAEVVREMSLRINDLESGLARERKTSKALLSAQVELQVELDASRVREDHALMCNREFVEQFDRIKEANENREDQYVKVQFRLKKLNQVISNLTRPVEEKDSRIKKGLRDLSKATEHAENLQRQVDSLAVKGKQANMAQYRIWALERTEELCRSDLNRCRIDLECDDLNERVARLKAERDQAIARAKKSEARECSGGSKTGNVQKGNANLRECQHKLDVALIREKVLEGEIRAKDLLVKRKDELLKDLPVREELNTEIMKLRARVVELKAINLAELVKYIAKFEADIIYHDRVDIDIITWKDTCAMIKACLERLKARFVTSIIPDVSRSVLLSVIVAYFVEEVKRLESK</sequence>
<evidence type="ECO:0000313" key="3">
    <source>
        <dbReference type="EMBL" id="KAF6140687.1"/>
    </source>
</evidence>
<keyword evidence="4" id="KW-1185">Reference proteome</keyword>
<organism evidence="3 4">
    <name type="scientific">Kingdonia uniflora</name>
    <dbReference type="NCBI Taxonomy" id="39325"/>
    <lineage>
        <taxon>Eukaryota</taxon>
        <taxon>Viridiplantae</taxon>
        <taxon>Streptophyta</taxon>
        <taxon>Embryophyta</taxon>
        <taxon>Tracheophyta</taxon>
        <taxon>Spermatophyta</taxon>
        <taxon>Magnoliopsida</taxon>
        <taxon>Ranunculales</taxon>
        <taxon>Circaeasteraceae</taxon>
        <taxon>Kingdonia</taxon>
    </lineage>
</organism>
<evidence type="ECO:0000313" key="4">
    <source>
        <dbReference type="Proteomes" id="UP000541444"/>
    </source>
</evidence>
<gene>
    <name evidence="3" type="ORF">GIB67_013980</name>
</gene>
<accession>A0A7J7LDI4</accession>
<feature type="compositionally biased region" description="Basic and acidic residues" evidence="2">
    <location>
        <begin position="105"/>
        <end position="114"/>
    </location>
</feature>
<feature type="coiled-coil region" evidence="1">
    <location>
        <begin position="327"/>
        <end position="354"/>
    </location>
</feature>
<feature type="coiled-coil region" evidence="1">
    <location>
        <begin position="388"/>
        <end position="415"/>
    </location>
</feature>